<name>A0AAD3TWQ0_9TREE</name>
<evidence type="ECO:0000313" key="2">
    <source>
        <dbReference type="Proteomes" id="UP001222932"/>
    </source>
</evidence>
<keyword evidence="2" id="KW-1185">Reference proteome</keyword>
<evidence type="ECO:0000313" key="1">
    <source>
        <dbReference type="EMBL" id="GMK58262.1"/>
    </source>
</evidence>
<sequence>MASIDYSAYPHLIDLILLDADARVLNAFRAASRTTLAQVEAIYARRARHVVPHTGADGRVVFPCHRLLRPLSPLEMTSLAMGPCSLPSIRRRYSAIRVLDLGGRLDLRTSRCALRALLDGVTIIRIVGDLNAPLPFSPATIVVTADLGRPEPFRGWLLSGSLVINYTAGTGGGFALAFFPPSGYYGPATLTLLFTRCRPVQLQAMPHGTRLGARLMGDLARVICDGHAVTLVDWGNVAALFPHGTRAEDVEDLRTWGGQEHKAARRRECLRCLASLAFEPGTREKGPIEIRCFSADEYRRLVGEERYADYTVGLDCVGLFAK</sequence>
<organism evidence="1 2">
    <name type="scientific">Cutaneotrichosporon spelunceum</name>
    <dbReference type="NCBI Taxonomy" id="1672016"/>
    <lineage>
        <taxon>Eukaryota</taxon>
        <taxon>Fungi</taxon>
        <taxon>Dikarya</taxon>
        <taxon>Basidiomycota</taxon>
        <taxon>Agaricomycotina</taxon>
        <taxon>Tremellomycetes</taxon>
        <taxon>Trichosporonales</taxon>
        <taxon>Trichosporonaceae</taxon>
        <taxon>Cutaneotrichosporon</taxon>
    </lineage>
</organism>
<comment type="caution">
    <text evidence="1">The sequence shown here is derived from an EMBL/GenBank/DDBJ whole genome shotgun (WGS) entry which is preliminary data.</text>
</comment>
<reference evidence="1" key="2">
    <citation type="submission" date="2023-06" db="EMBL/GenBank/DDBJ databases">
        <authorList>
            <person name="Kobayashi Y."/>
            <person name="Kayamori A."/>
            <person name="Aoki K."/>
            <person name="Shiwa Y."/>
            <person name="Fujita N."/>
            <person name="Sugita T."/>
            <person name="Iwasaki W."/>
            <person name="Tanaka N."/>
            <person name="Takashima M."/>
        </authorList>
    </citation>
    <scope>NUCLEOTIDE SEQUENCE</scope>
    <source>
        <strain evidence="1">HIS016</strain>
    </source>
</reference>
<dbReference type="AlphaFoldDB" id="A0AAD3TWQ0"/>
<reference evidence="1" key="1">
    <citation type="journal article" date="2023" name="BMC Genomics">
        <title>Chromosome-level genome assemblies of Cutaneotrichosporon spp. (Trichosporonales, Basidiomycota) reveal imbalanced evolution between nucleotide sequences and chromosome synteny.</title>
        <authorList>
            <person name="Kobayashi Y."/>
            <person name="Kayamori A."/>
            <person name="Aoki K."/>
            <person name="Shiwa Y."/>
            <person name="Matsutani M."/>
            <person name="Fujita N."/>
            <person name="Sugita T."/>
            <person name="Iwasaki W."/>
            <person name="Tanaka N."/>
            <person name="Takashima M."/>
        </authorList>
    </citation>
    <scope>NUCLEOTIDE SEQUENCE</scope>
    <source>
        <strain evidence="1">HIS016</strain>
    </source>
</reference>
<dbReference type="EMBL" id="BTCM01000005">
    <property type="protein sequence ID" value="GMK58262.1"/>
    <property type="molecule type" value="Genomic_DNA"/>
</dbReference>
<accession>A0AAD3TWQ0</accession>
<gene>
    <name evidence="1" type="ORF">CspeluHIS016_0502940</name>
</gene>
<protein>
    <submittedName>
        <fullName evidence="1">Uncharacterized protein</fullName>
    </submittedName>
</protein>
<proteinExistence type="predicted"/>
<dbReference type="Proteomes" id="UP001222932">
    <property type="component" value="Unassembled WGS sequence"/>
</dbReference>